<name>A0ABR1U9J5_9PEZI</name>
<comment type="caution">
    <text evidence="2">The sequence shown here is derived from an EMBL/GenBank/DDBJ whole genome shotgun (WGS) entry which is preliminary data.</text>
</comment>
<sequence length="174" mass="19616">MPPRKRPSQESPYPSDGDADEATAVINDKLVPPRMNAATKKVMNSIGALRCDFVDLSKKSQQAHAEKLAELEERFMQRLEEEQTKRETRTRELLVRLDRAIQKKAACEEAMMQAIASVKQDTEAFQLAIGSVYADRLQQCQEGVELADQAQQAGGMPLMQGEHKVRARMEKLME</sequence>
<keyword evidence="3" id="KW-1185">Reference proteome</keyword>
<organism evidence="2 3">
    <name type="scientific">Apiospora rasikravindrae</name>
    <dbReference type="NCBI Taxonomy" id="990691"/>
    <lineage>
        <taxon>Eukaryota</taxon>
        <taxon>Fungi</taxon>
        <taxon>Dikarya</taxon>
        <taxon>Ascomycota</taxon>
        <taxon>Pezizomycotina</taxon>
        <taxon>Sordariomycetes</taxon>
        <taxon>Xylariomycetidae</taxon>
        <taxon>Amphisphaeriales</taxon>
        <taxon>Apiosporaceae</taxon>
        <taxon>Apiospora</taxon>
    </lineage>
</organism>
<dbReference type="EMBL" id="JAQQWK010000001">
    <property type="protein sequence ID" value="KAK8055568.1"/>
    <property type="molecule type" value="Genomic_DNA"/>
</dbReference>
<evidence type="ECO:0000256" key="1">
    <source>
        <dbReference type="SAM" id="MobiDB-lite"/>
    </source>
</evidence>
<proteinExistence type="predicted"/>
<reference evidence="2 3" key="1">
    <citation type="submission" date="2023-01" db="EMBL/GenBank/DDBJ databases">
        <title>Analysis of 21 Apiospora genomes using comparative genomics revels a genus with tremendous synthesis potential of carbohydrate active enzymes and secondary metabolites.</title>
        <authorList>
            <person name="Sorensen T."/>
        </authorList>
    </citation>
    <scope>NUCLEOTIDE SEQUENCE [LARGE SCALE GENOMIC DNA]</scope>
    <source>
        <strain evidence="2 3">CBS 33761</strain>
    </source>
</reference>
<feature type="region of interest" description="Disordered" evidence="1">
    <location>
        <begin position="1"/>
        <end position="20"/>
    </location>
</feature>
<gene>
    <name evidence="2" type="ORF">PG993_000795</name>
</gene>
<evidence type="ECO:0000313" key="2">
    <source>
        <dbReference type="EMBL" id="KAK8055568.1"/>
    </source>
</evidence>
<protein>
    <submittedName>
        <fullName evidence="2">Uncharacterized protein</fullName>
    </submittedName>
</protein>
<dbReference type="Proteomes" id="UP001444661">
    <property type="component" value="Unassembled WGS sequence"/>
</dbReference>
<accession>A0ABR1U9J5</accession>
<evidence type="ECO:0000313" key="3">
    <source>
        <dbReference type="Proteomes" id="UP001444661"/>
    </source>
</evidence>